<evidence type="ECO:0000256" key="7">
    <source>
        <dbReference type="SAM" id="MobiDB-lite"/>
    </source>
</evidence>
<dbReference type="InterPro" id="IPR044810">
    <property type="entry name" value="WRKY_plant"/>
</dbReference>
<dbReference type="GO" id="GO:0003700">
    <property type="term" value="F:DNA-binding transcription factor activity"/>
    <property type="evidence" value="ECO:0007669"/>
    <property type="project" value="InterPro"/>
</dbReference>
<evidence type="ECO:0000256" key="3">
    <source>
        <dbReference type="ARBA" id="ARBA00023125"/>
    </source>
</evidence>
<keyword evidence="5" id="KW-0539">Nucleus</keyword>
<evidence type="ECO:0000256" key="5">
    <source>
        <dbReference type="ARBA" id="ARBA00023242"/>
    </source>
</evidence>
<gene>
    <name evidence="9" type="ORF">QVD17_26775</name>
</gene>
<keyword evidence="2" id="KW-0805">Transcription regulation</keyword>
<feature type="compositionally biased region" description="Polar residues" evidence="7">
    <location>
        <begin position="187"/>
        <end position="197"/>
    </location>
</feature>
<evidence type="ECO:0000256" key="2">
    <source>
        <dbReference type="ARBA" id="ARBA00023015"/>
    </source>
</evidence>
<dbReference type="EMBL" id="JAUHHV010000007">
    <property type="protein sequence ID" value="KAK1417644.1"/>
    <property type="molecule type" value="Genomic_DNA"/>
</dbReference>
<feature type="region of interest" description="Disordered" evidence="7">
    <location>
        <begin position="1"/>
        <end position="92"/>
    </location>
</feature>
<evidence type="ECO:0000313" key="10">
    <source>
        <dbReference type="Proteomes" id="UP001229421"/>
    </source>
</evidence>
<feature type="region of interest" description="Disordered" evidence="7">
    <location>
        <begin position="161"/>
        <end position="220"/>
    </location>
</feature>
<dbReference type="Gene3D" id="2.20.25.80">
    <property type="entry name" value="WRKY domain"/>
    <property type="match status" value="1"/>
</dbReference>
<feature type="region of interest" description="Disordered" evidence="7">
    <location>
        <begin position="379"/>
        <end position="399"/>
    </location>
</feature>
<dbReference type="Pfam" id="PF03106">
    <property type="entry name" value="WRKY"/>
    <property type="match status" value="1"/>
</dbReference>
<proteinExistence type="inferred from homology"/>
<comment type="caution">
    <text evidence="9">The sequence shown here is derived from an EMBL/GenBank/DDBJ whole genome shotgun (WGS) entry which is preliminary data.</text>
</comment>
<dbReference type="PANTHER" id="PTHR31429:SF54">
    <property type="entry name" value="WRKY TRANSCRIPTION FACTOR 9-RELATED"/>
    <property type="match status" value="1"/>
</dbReference>
<dbReference type="InterPro" id="IPR036576">
    <property type="entry name" value="WRKY_dom_sf"/>
</dbReference>
<evidence type="ECO:0000256" key="1">
    <source>
        <dbReference type="ARBA" id="ARBA00004123"/>
    </source>
</evidence>
<protein>
    <recommendedName>
        <fullName evidence="8">WRKY domain-containing protein</fullName>
    </recommendedName>
</protein>
<dbReference type="InterPro" id="IPR003657">
    <property type="entry name" value="WRKY_dom"/>
</dbReference>
<keyword evidence="3" id="KW-0238">DNA-binding</keyword>
<evidence type="ECO:0000259" key="8">
    <source>
        <dbReference type="PROSITE" id="PS50811"/>
    </source>
</evidence>
<keyword evidence="4" id="KW-0804">Transcription</keyword>
<feature type="domain" description="WRKY" evidence="8">
    <location>
        <begin position="262"/>
        <end position="328"/>
    </location>
</feature>
<evidence type="ECO:0000313" key="9">
    <source>
        <dbReference type="EMBL" id="KAK1417644.1"/>
    </source>
</evidence>
<dbReference type="Proteomes" id="UP001229421">
    <property type="component" value="Unassembled WGS sequence"/>
</dbReference>
<feature type="compositionally biased region" description="Basic and acidic residues" evidence="7">
    <location>
        <begin position="67"/>
        <end position="78"/>
    </location>
</feature>
<sequence length="524" mass="58587">MSKQQQEEDNINTQQDMKIDLTLNLDAQPPTYSSKSDHQLHDAQDQPNSDHDHVEDHDHDDDDDDIEIKSPEVQEHDVQTTTNSTEPPERQVDFNNHHQQKMEMNRMKEENKVLRQVVEQTMKDYYDLQMKFSIIQQSSKQIKMLTPYIQDPKLFLSFDGHQETKKTSPRSSSQQESEDEDLGLSLRIQSNTTTSQHAIRDHNESSHKDLSESVTSFSPMQQSNLINSRNFISDNKPMNIANDHQIASLQNRKARVSVRARCEAATMNDGCQWRKYGQKIAKGNPCPRAYYRCTVAPGCPVRKQVQRCLEDMSILITTYEGNHNHPLPVGATAMASTTSAAAAAGSFMLLDSNINNPLSSQPQAMNQSPFVNYRHMSSGSINQNSSSPYSSTHARTMNPSDPSKGIVFDLTNNQINPHHHNIPISNQIGFPWMSNNKLCDGIRESDADNNNKSINLAENMSAIASHPNFRVAVAAAISSIINKESQISNNMIHVDGSKDRESGGSTSAAAAAKTWVLESLSRSG</sequence>
<dbReference type="SUPFAM" id="SSF118290">
    <property type="entry name" value="WRKY DNA-binding domain"/>
    <property type="match status" value="1"/>
</dbReference>
<dbReference type="GO" id="GO:0043565">
    <property type="term" value="F:sequence-specific DNA binding"/>
    <property type="evidence" value="ECO:0007669"/>
    <property type="project" value="InterPro"/>
</dbReference>
<name>A0AAD8K801_TARER</name>
<comment type="subcellular location">
    <subcellularLocation>
        <location evidence="1">Nucleus</location>
    </subcellularLocation>
</comment>
<keyword evidence="10" id="KW-1185">Reference proteome</keyword>
<dbReference type="FunFam" id="2.20.25.80:FF:000002">
    <property type="entry name" value="probable WRKY transcription factor 31"/>
    <property type="match status" value="1"/>
</dbReference>
<feature type="compositionally biased region" description="Low complexity" evidence="7">
    <location>
        <begin position="379"/>
        <end position="391"/>
    </location>
</feature>
<reference evidence="9" key="1">
    <citation type="journal article" date="2023" name="bioRxiv">
        <title>Improved chromosome-level genome assembly for marigold (Tagetes erecta).</title>
        <authorList>
            <person name="Jiang F."/>
            <person name="Yuan L."/>
            <person name="Wang S."/>
            <person name="Wang H."/>
            <person name="Xu D."/>
            <person name="Wang A."/>
            <person name="Fan W."/>
        </authorList>
    </citation>
    <scope>NUCLEOTIDE SEQUENCE</scope>
    <source>
        <strain evidence="9">WSJ</strain>
        <tissue evidence="9">Leaf</tissue>
    </source>
</reference>
<feature type="compositionally biased region" description="Basic and acidic residues" evidence="7">
    <location>
        <begin position="35"/>
        <end position="57"/>
    </location>
</feature>
<dbReference type="AlphaFoldDB" id="A0AAD8K801"/>
<organism evidence="9 10">
    <name type="scientific">Tagetes erecta</name>
    <name type="common">African marigold</name>
    <dbReference type="NCBI Taxonomy" id="13708"/>
    <lineage>
        <taxon>Eukaryota</taxon>
        <taxon>Viridiplantae</taxon>
        <taxon>Streptophyta</taxon>
        <taxon>Embryophyta</taxon>
        <taxon>Tracheophyta</taxon>
        <taxon>Spermatophyta</taxon>
        <taxon>Magnoliopsida</taxon>
        <taxon>eudicotyledons</taxon>
        <taxon>Gunneridae</taxon>
        <taxon>Pentapetalae</taxon>
        <taxon>asterids</taxon>
        <taxon>campanulids</taxon>
        <taxon>Asterales</taxon>
        <taxon>Asteraceae</taxon>
        <taxon>Asteroideae</taxon>
        <taxon>Heliantheae alliance</taxon>
        <taxon>Tageteae</taxon>
        <taxon>Tagetes</taxon>
    </lineage>
</organism>
<accession>A0AAD8K801</accession>
<evidence type="ECO:0000256" key="4">
    <source>
        <dbReference type="ARBA" id="ARBA00023163"/>
    </source>
</evidence>
<comment type="similarity">
    <text evidence="6">Belongs to the WRKY group II-b family.</text>
</comment>
<dbReference type="SMART" id="SM00774">
    <property type="entry name" value="WRKY"/>
    <property type="match status" value="1"/>
</dbReference>
<evidence type="ECO:0000256" key="6">
    <source>
        <dbReference type="ARBA" id="ARBA00061007"/>
    </source>
</evidence>
<dbReference type="GO" id="GO:0005634">
    <property type="term" value="C:nucleus"/>
    <property type="evidence" value="ECO:0007669"/>
    <property type="project" value="UniProtKB-SubCell"/>
</dbReference>
<dbReference type="PROSITE" id="PS50811">
    <property type="entry name" value="WRKY"/>
    <property type="match status" value="1"/>
</dbReference>
<dbReference type="PANTHER" id="PTHR31429">
    <property type="entry name" value="WRKY TRANSCRIPTION FACTOR 36-RELATED"/>
    <property type="match status" value="1"/>
</dbReference>
<feature type="compositionally biased region" description="Basic and acidic residues" evidence="7">
    <location>
        <begin position="198"/>
        <end position="211"/>
    </location>
</feature>